<dbReference type="SFLD" id="SFLDG00002">
    <property type="entry name" value="C1.7:_P-type_atpase_like"/>
    <property type="match status" value="1"/>
</dbReference>
<sequence length="1118" mass="118861">MSINAGSDERAALLPPTSHTSRTLFGTIGTPYGGGGMVERSRAALFESISQPSEGKSRRTGSTSTGAGGASHGLPPMPGADVLYRTVDLSASVSGRDWLVPARPRLDSNLVRLVSTIDGGGDDDGIELGLHEMAWPDLAAALKVDIDANEPGACQGLAEFRASDRLERDGLNLMTPPAKTPEWLKYIHCYLNYFMGLLFLAGVISLVLYAVEPKEKVNLWLGIVLLAIIVFTATMDYFQNRAASNIMAQIAGLVSTEVVVRRDGSERAIDPKNLVIGDVILLRAGDRVPADVRLLWVNGMKVDNASLTGEAEPQLRKIESTSDEMLETANVAFSGTLVTAGDGVGVVIAVGDACMIGQIASLAGADKGIKTPLEIEIERFVRLIGVISISLAIVLIILGVFVAKDDIGEAGYNAVGILVSNVPQGLPATVAISLFLAAKRLRAANVVVKTMQQVETLGSVSVICSDKTGTLTQNVMTAASAWMPGAPASGDDPADPDSAIMTLREATSSQVPPRAMSVMTENPVGRALLAAAALCSRSRFEASADGASPDLSTTTAIEAAPTLGDATESGFLRFVAKVTEGGFAAMRAAAPKVFEIPFNSANKFQLSIHDGMAPYRDDGVDRVLLIKGAPEVILAKCAQFCAPGAVATPIDDAFHANFSANYDALGRRGERVLAFAELPLGPDSGLADVDGNHFDLDDGTVPLDGFTFLGLLSLIDPPKVTVPAAIDLCRQGGIRVVMMTGDHVVTAEAIGRQIGIITGKTIDDVARERGVPTSAVENHEYDAVVVHGSRIESLTEEDWDAILEKRQIVFGRLSPLHKVEIVRNCQRRGEICAVTGDGVNDAPSLKIANVGVAMGISGSEVSKDAADIVLLDDDFSSIVLGVRVGRVILANLRKSSTYIVTHLSSELVPVLINILFGIPLGLQSLQMILIDLGTEIVPGVALSFETAEADTDRMMGAKSLAFAYVQAGTLQSLGSLFAYFYVMWDYAGLTPSDLWEANNSAAITDDILYMAQAAYFVAVVVQQCFNLISMRTRSVSVFSHPPFSNHVIFYGWIYSLALAAAFLYIPGLNSSLFFNPFPADKTYYWFLGLPGGAAIFVYAELCKLANRRGWSLGRYIGF</sequence>
<feature type="transmembrane region" description="Helical" evidence="10">
    <location>
        <begin position="190"/>
        <end position="211"/>
    </location>
</feature>
<feature type="transmembrane region" description="Helical" evidence="10">
    <location>
        <begin position="961"/>
        <end position="987"/>
    </location>
</feature>
<dbReference type="SMART" id="SM00831">
    <property type="entry name" value="Cation_ATPase_N"/>
    <property type="match status" value="1"/>
</dbReference>
<evidence type="ECO:0000256" key="8">
    <source>
        <dbReference type="ARBA" id="ARBA00023136"/>
    </source>
</evidence>
<dbReference type="Pfam" id="PF00689">
    <property type="entry name" value="Cation_ATPase_C"/>
    <property type="match status" value="1"/>
</dbReference>
<evidence type="ECO:0000256" key="3">
    <source>
        <dbReference type="ARBA" id="ARBA00022692"/>
    </source>
</evidence>
<evidence type="ECO:0000313" key="13">
    <source>
        <dbReference type="Proteomes" id="UP000054408"/>
    </source>
</evidence>
<evidence type="ECO:0000256" key="10">
    <source>
        <dbReference type="SAM" id="Phobius"/>
    </source>
</evidence>
<evidence type="ECO:0000256" key="1">
    <source>
        <dbReference type="ARBA" id="ARBA00004651"/>
    </source>
</evidence>
<evidence type="ECO:0000313" key="12">
    <source>
        <dbReference type="EMBL" id="KNC55838.1"/>
    </source>
</evidence>
<dbReference type="GeneID" id="25569294"/>
<dbReference type="InterPro" id="IPR023298">
    <property type="entry name" value="ATPase_P-typ_TM_dom_sf"/>
</dbReference>
<dbReference type="FunFam" id="3.40.50.1000:FF:000083">
    <property type="entry name" value="Sodium/potassium-transporting ATPase subunit alpha"/>
    <property type="match status" value="1"/>
</dbReference>
<dbReference type="Gene3D" id="1.20.1110.10">
    <property type="entry name" value="Calcium-transporting ATPase, transmembrane domain"/>
    <property type="match status" value="1"/>
</dbReference>
<dbReference type="GO" id="GO:0005524">
    <property type="term" value="F:ATP binding"/>
    <property type="evidence" value="ECO:0007669"/>
    <property type="project" value="UniProtKB-KW"/>
</dbReference>
<dbReference type="InterPro" id="IPR018303">
    <property type="entry name" value="ATPase_P-typ_P_site"/>
</dbReference>
<dbReference type="SUPFAM" id="SSF56784">
    <property type="entry name" value="HAD-like"/>
    <property type="match status" value="1"/>
</dbReference>
<keyword evidence="3 10" id="KW-0812">Transmembrane</keyword>
<evidence type="ECO:0000256" key="2">
    <source>
        <dbReference type="ARBA" id="ARBA00022475"/>
    </source>
</evidence>
<dbReference type="InterPro" id="IPR008250">
    <property type="entry name" value="ATPase_P-typ_transduc_dom_A_sf"/>
</dbReference>
<keyword evidence="6" id="KW-1278">Translocase</keyword>
<dbReference type="EMBL" id="GL349506">
    <property type="protein sequence ID" value="KNC55838.1"/>
    <property type="molecule type" value="Genomic_DNA"/>
</dbReference>
<keyword evidence="13" id="KW-1185">Reference proteome</keyword>
<dbReference type="AlphaFoldDB" id="A0A0L0DWE4"/>
<reference evidence="12 13" key="1">
    <citation type="submission" date="2010-05" db="EMBL/GenBank/DDBJ databases">
        <title>The Genome Sequence of Thecamonas trahens ATCC 50062.</title>
        <authorList>
            <consortium name="The Broad Institute Genome Sequencing Platform"/>
            <person name="Russ C."/>
            <person name="Cuomo C."/>
            <person name="Shea T."/>
            <person name="Young S.K."/>
            <person name="Zeng Q."/>
            <person name="Koehrsen M."/>
            <person name="Haas B."/>
            <person name="Borodovsky M."/>
            <person name="Guigo R."/>
            <person name="Alvarado L."/>
            <person name="Berlin A."/>
            <person name="Bochicchio J."/>
            <person name="Borenstein D."/>
            <person name="Chapman S."/>
            <person name="Chen Z."/>
            <person name="Freedman E."/>
            <person name="Gellesch M."/>
            <person name="Goldberg J."/>
            <person name="Griggs A."/>
            <person name="Gujja S."/>
            <person name="Heilman E."/>
            <person name="Heiman D."/>
            <person name="Hepburn T."/>
            <person name="Howarth C."/>
            <person name="Jen D."/>
            <person name="Larson L."/>
            <person name="Mehta T."/>
            <person name="Park D."/>
            <person name="Pearson M."/>
            <person name="Roberts A."/>
            <person name="Saif S."/>
            <person name="Shenoy N."/>
            <person name="Sisk P."/>
            <person name="Stolte C."/>
            <person name="Sykes S."/>
            <person name="Thomson T."/>
            <person name="Walk T."/>
            <person name="White J."/>
            <person name="Yandava C."/>
            <person name="Burger G."/>
            <person name="Gray M.W."/>
            <person name="Holland P.W.H."/>
            <person name="King N."/>
            <person name="Lang F.B.F."/>
            <person name="Roger A.J."/>
            <person name="Ruiz-Trillo I."/>
            <person name="Lander E."/>
            <person name="Nusbaum C."/>
        </authorList>
    </citation>
    <scope>NUCLEOTIDE SEQUENCE [LARGE SCALE GENOMIC DNA]</scope>
    <source>
        <strain evidence="12 13">ATCC 50062</strain>
    </source>
</reference>
<dbReference type="Pfam" id="PF00690">
    <property type="entry name" value="Cation_ATPase_N"/>
    <property type="match status" value="1"/>
</dbReference>
<dbReference type="FunFam" id="3.40.50.1000:FF:000001">
    <property type="entry name" value="Phospholipid-transporting ATPase IC"/>
    <property type="match status" value="1"/>
</dbReference>
<evidence type="ECO:0000256" key="7">
    <source>
        <dbReference type="ARBA" id="ARBA00022989"/>
    </source>
</evidence>
<protein>
    <submittedName>
        <fullName evidence="12">P-type ATPase</fullName>
    </submittedName>
</protein>
<dbReference type="InterPro" id="IPR004014">
    <property type="entry name" value="ATPase_P-typ_cation-transptr_N"/>
</dbReference>
<keyword evidence="2" id="KW-1003">Cell membrane</keyword>
<dbReference type="GO" id="GO:0036376">
    <property type="term" value="P:sodium ion export across plasma membrane"/>
    <property type="evidence" value="ECO:0007669"/>
    <property type="project" value="TreeGrafter"/>
</dbReference>
<gene>
    <name evidence="12" type="ORF">AMSG_11279</name>
</gene>
<dbReference type="InterPro" id="IPR036412">
    <property type="entry name" value="HAD-like_sf"/>
</dbReference>
<feature type="transmembrane region" description="Helical" evidence="10">
    <location>
        <begin position="380"/>
        <end position="402"/>
    </location>
</feature>
<keyword evidence="8 10" id="KW-0472">Membrane</keyword>
<evidence type="ECO:0000256" key="4">
    <source>
        <dbReference type="ARBA" id="ARBA00022741"/>
    </source>
</evidence>
<dbReference type="Pfam" id="PF00122">
    <property type="entry name" value="E1-E2_ATPase"/>
    <property type="match status" value="1"/>
</dbReference>
<dbReference type="PROSITE" id="PS00154">
    <property type="entry name" value="ATPASE_E1_E2"/>
    <property type="match status" value="1"/>
</dbReference>
<dbReference type="eggNOG" id="KOG0203">
    <property type="taxonomic scope" value="Eukaryota"/>
</dbReference>
<dbReference type="RefSeq" id="XP_013752815.1">
    <property type="nucleotide sequence ID" value="XM_013897361.1"/>
</dbReference>
<dbReference type="InterPro" id="IPR050510">
    <property type="entry name" value="Cation_transp_ATPase_P-type"/>
</dbReference>
<dbReference type="GO" id="GO:1990573">
    <property type="term" value="P:potassium ion import across plasma membrane"/>
    <property type="evidence" value="ECO:0007669"/>
    <property type="project" value="TreeGrafter"/>
</dbReference>
<dbReference type="PRINTS" id="PR00119">
    <property type="entry name" value="CATATPASE"/>
</dbReference>
<feature type="transmembrane region" description="Helical" evidence="10">
    <location>
        <begin position="1049"/>
        <end position="1067"/>
    </location>
</feature>
<evidence type="ECO:0000259" key="11">
    <source>
        <dbReference type="SMART" id="SM00831"/>
    </source>
</evidence>
<evidence type="ECO:0000256" key="5">
    <source>
        <dbReference type="ARBA" id="ARBA00022840"/>
    </source>
</evidence>
<dbReference type="Gene3D" id="3.40.1110.10">
    <property type="entry name" value="Calcium-transporting ATPase, cytoplasmic domain N"/>
    <property type="match status" value="1"/>
</dbReference>
<dbReference type="SFLD" id="SFLDS00003">
    <property type="entry name" value="Haloacid_Dehalogenase"/>
    <property type="match status" value="1"/>
</dbReference>
<dbReference type="OrthoDB" id="158672at2759"/>
<dbReference type="SUPFAM" id="SSF81660">
    <property type="entry name" value="Metal cation-transporting ATPase, ATP-binding domain N"/>
    <property type="match status" value="1"/>
</dbReference>
<dbReference type="InterPro" id="IPR044492">
    <property type="entry name" value="P_typ_ATPase_HD_dom"/>
</dbReference>
<dbReference type="PANTHER" id="PTHR43294:SF21">
    <property type="entry name" value="CATION TRANSPORTING ATPASE"/>
    <property type="match status" value="1"/>
</dbReference>
<keyword evidence="4" id="KW-0547">Nucleotide-binding</keyword>
<organism evidence="12 13">
    <name type="scientific">Thecamonas trahens ATCC 50062</name>
    <dbReference type="NCBI Taxonomy" id="461836"/>
    <lineage>
        <taxon>Eukaryota</taxon>
        <taxon>Apusozoa</taxon>
        <taxon>Apusomonadida</taxon>
        <taxon>Apusomonadidae</taxon>
        <taxon>Thecamonas</taxon>
    </lineage>
</organism>
<proteinExistence type="predicted"/>
<feature type="region of interest" description="Disordered" evidence="9">
    <location>
        <begin position="48"/>
        <end position="77"/>
    </location>
</feature>
<dbReference type="OMA" id="FVNLVIC"/>
<evidence type="ECO:0000256" key="6">
    <source>
        <dbReference type="ARBA" id="ARBA00022967"/>
    </source>
</evidence>
<dbReference type="NCBIfam" id="TIGR01494">
    <property type="entry name" value="ATPase_P-type"/>
    <property type="match status" value="2"/>
</dbReference>
<feature type="transmembrane region" description="Helical" evidence="10">
    <location>
        <begin position="1007"/>
        <end position="1028"/>
    </location>
</feature>
<feature type="transmembrane region" description="Helical" evidence="10">
    <location>
        <begin position="414"/>
        <end position="437"/>
    </location>
</feature>
<dbReference type="PANTHER" id="PTHR43294">
    <property type="entry name" value="SODIUM/POTASSIUM-TRANSPORTING ATPASE SUBUNIT ALPHA"/>
    <property type="match status" value="1"/>
</dbReference>
<dbReference type="SUPFAM" id="SSF81665">
    <property type="entry name" value="Calcium ATPase, transmembrane domain M"/>
    <property type="match status" value="1"/>
</dbReference>
<feature type="transmembrane region" description="Helical" evidence="10">
    <location>
        <begin position="1082"/>
        <end position="1101"/>
    </location>
</feature>
<name>A0A0L0DWE4_THETB</name>
<dbReference type="STRING" id="461836.A0A0L0DWE4"/>
<keyword evidence="7 10" id="KW-1133">Transmembrane helix</keyword>
<evidence type="ECO:0000256" key="9">
    <source>
        <dbReference type="SAM" id="MobiDB-lite"/>
    </source>
</evidence>
<dbReference type="InterPro" id="IPR006068">
    <property type="entry name" value="ATPase_P-typ_cation-transptr_C"/>
</dbReference>
<dbReference type="InterPro" id="IPR001757">
    <property type="entry name" value="P_typ_ATPase"/>
</dbReference>
<dbReference type="GO" id="GO:0006883">
    <property type="term" value="P:intracellular sodium ion homeostasis"/>
    <property type="evidence" value="ECO:0007669"/>
    <property type="project" value="TreeGrafter"/>
</dbReference>
<dbReference type="GO" id="GO:0016887">
    <property type="term" value="F:ATP hydrolysis activity"/>
    <property type="evidence" value="ECO:0007669"/>
    <property type="project" value="InterPro"/>
</dbReference>
<dbReference type="GO" id="GO:0030007">
    <property type="term" value="P:intracellular potassium ion homeostasis"/>
    <property type="evidence" value="ECO:0007669"/>
    <property type="project" value="TreeGrafter"/>
</dbReference>
<dbReference type="SUPFAM" id="SSF81653">
    <property type="entry name" value="Calcium ATPase, transduction domain A"/>
    <property type="match status" value="1"/>
</dbReference>
<dbReference type="PRINTS" id="PR00121">
    <property type="entry name" value="NAKATPASE"/>
</dbReference>
<dbReference type="InterPro" id="IPR023214">
    <property type="entry name" value="HAD_sf"/>
</dbReference>
<dbReference type="InterPro" id="IPR059000">
    <property type="entry name" value="ATPase_P-type_domA"/>
</dbReference>
<feature type="domain" description="Cation-transporting P-type ATPase N-terminal" evidence="11">
    <location>
        <begin position="131"/>
        <end position="210"/>
    </location>
</feature>
<dbReference type="GO" id="GO:1902600">
    <property type="term" value="P:proton transmembrane transport"/>
    <property type="evidence" value="ECO:0007669"/>
    <property type="project" value="TreeGrafter"/>
</dbReference>
<accession>A0A0L0DWE4</accession>
<dbReference type="Gene3D" id="3.40.50.1000">
    <property type="entry name" value="HAD superfamily/HAD-like"/>
    <property type="match status" value="1"/>
</dbReference>
<dbReference type="GO" id="GO:0005391">
    <property type="term" value="F:P-type sodium:potassium-exchanging transporter activity"/>
    <property type="evidence" value="ECO:0007669"/>
    <property type="project" value="TreeGrafter"/>
</dbReference>
<dbReference type="Proteomes" id="UP000054408">
    <property type="component" value="Unassembled WGS sequence"/>
</dbReference>
<dbReference type="InterPro" id="IPR023299">
    <property type="entry name" value="ATPase_P-typ_cyto_dom_N"/>
</dbReference>
<dbReference type="Gene3D" id="2.70.150.10">
    <property type="entry name" value="Calcium-transporting ATPase, cytoplasmic transduction domain A"/>
    <property type="match status" value="1"/>
</dbReference>
<keyword evidence="5" id="KW-0067">ATP-binding</keyword>
<dbReference type="SFLD" id="SFLDF00027">
    <property type="entry name" value="p-type_atpase"/>
    <property type="match status" value="1"/>
</dbReference>
<dbReference type="GO" id="GO:0005886">
    <property type="term" value="C:plasma membrane"/>
    <property type="evidence" value="ECO:0007669"/>
    <property type="project" value="UniProtKB-SubCell"/>
</dbReference>
<comment type="subcellular location">
    <subcellularLocation>
        <location evidence="1">Cell membrane</location>
        <topology evidence="1">Multi-pass membrane protein</topology>
    </subcellularLocation>
</comment>
<dbReference type="Pfam" id="PF13246">
    <property type="entry name" value="Cation_ATPase"/>
    <property type="match status" value="1"/>
</dbReference>
<feature type="transmembrane region" description="Helical" evidence="10">
    <location>
        <begin position="217"/>
        <end position="238"/>
    </location>
</feature>
<feature type="region of interest" description="Disordered" evidence="9">
    <location>
        <begin position="1"/>
        <end position="27"/>
    </location>
</feature>